<dbReference type="InterPro" id="IPR013328">
    <property type="entry name" value="6PGD_dom2"/>
</dbReference>
<comment type="similarity">
    <text evidence="1">Belongs to the ketopantoate reductase family.</text>
</comment>
<keyword evidence="2" id="KW-0521">NADP</keyword>
<dbReference type="PANTHER" id="PTHR43765:SF2">
    <property type="entry name" value="2-DEHYDROPANTOATE 2-REDUCTASE"/>
    <property type="match status" value="1"/>
</dbReference>
<dbReference type="InterPro" id="IPR050838">
    <property type="entry name" value="Ketopantoate_reductase"/>
</dbReference>
<feature type="domain" description="Ketopantoate reductase N-terminal" evidence="4">
    <location>
        <begin position="4"/>
        <end position="183"/>
    </location>
</feature>
<protein>
    <submittedName>
        <fullName evidence="6">5356_t:CDS:1</fullName>
    </submittedName>
</protein>
<evidence type="ECO:0000256" key="3">
    <source>
        <dbReference type="ARBA" id="ARBA00023002"/>
    </source>
</evidence>
<dbReference type="InterPro" id="IPR036291">
    <property type="entry name" value="NAD(P)-bd_dom_sf"/>
</dbReference>
<dbReference type="InterPro" id="IPR013332">
    <property type="entry name" value="KPR_N"/>
</dbReference>
<dbReference type="InterPro" id="IPR008927">
    <property type="entry name" value="6-PGluconate_DH-like_C_sf"/>
</dbReference>
<dbReference type="AlphaFoldDB" id="A0A9N8VUS2"/>
<organism evidence="6 7">
    <name type="scientific">Funneliformis mosseae</name>
    <name type="common">Endomycorrhizal fungus</name>
    <name type="synonym">Glomus mosseae</name>
    <dbReference type="NCBI Taxonomy" id="27381"/>
    <lineage>
        <taxon>Eukaryota</taxon>
        <taxon>Fungi</taxon>
        <taxon>Fungi incertae sedis</taxon>
        <taxon>Mucoromycota</taxon>
        <taxon>Glomeromycotina</taxon>
        <taxon>Glomeromycetes</taxon>
        <taxon>Glomerales</taxon>
        <taxon>Glomeraceae</taxon>
        <taxon>Funneliformis</taxon>
    </lineage>
</organism>
<dbReference type="GO" id="GO:0050661">
    <property type="term" value="F:NADP binding"/>
    <property type="evidence" value="ECO:0007669"/>
    <property type="project" value="TreeGrafter"/>
</dbReference>
<sequence>MKHWHVLGVGNSGSFIAHFLRKRGHKVTLLLRDPTTLGKFDKLNRSIEVTKEFEPNVEISKDYQSECIHGYNYGNVIDPRYPNESCPPHQRIRRLIVTIKSHEFSKYYQRIFHRLSPTSTIILFTYGLGTYEELMKDYYNFDEAIRPNLLIGLNSHHVYKRATFGTQFKLIHSGFGEIDLGVIPRRFDKTEEKKIDANLQPEESLENRDQRYLRFVNRKLENLALNSVIDPLTSIYFIRNGALLFNKMADRVIRPICAESSMVIRKHRESLGMTPTNRFATDRLIDAVFQICIKTRHYESLSLQSIKRNLATEVDYLNGYIVKLGNAYNIPTPINQYLTDMVKMRHNLQMNPKRLNDLLK</sequence>
<keyword evidence="3" id="KW-0560">Oxidoreductase</keyword>
<dbReference type="EMBL" id="CAJVPP010000300">
    <property type="protein sequence ID" value="CAG8467080.1"/>
    <property type="molecule type" value="Genomic_DNA"/>
</dbReference>
<evidence type="ECO:0000256" key="1">
    <source>
        <dbReference type="ARBA" id="ARBA00007870"/>
    </source>
</evidence>
<evidence type="ECO:0000313" key="6">
    <source>
        <dbReference type="EMBL" id="CAG8467080.1"/>
    </source>
</evidence>
<comment type="caution">
    <text evidence="6">The sequence shown here is derived from an EMBL/GenBank/DDBJ whole genome shotgun (WGS) entry which is preliminary data.</text>
</comment>
<feature type="domain" description="Ketopantoate reductase C-terminal" evidence="5">
    <location>
        <begin position="217"/>
        <end position="345"/>
    </location>
</feature>
<dbReference type="Gene3D" id="3.40.50.720">
    <property type="entry name" value="NAD(P)-binding Rossmann-like Domain"/>
    <property type="match status" value="1"/>
</dbReference>
<keyword evidence="7" id="KW-1185">Reference proteome</keyword>
<reference evidence="6" key="1">
    <citation type="submission" date="2021-06" db="EMBL/GenBank/DDBJ databases">
        <authorList>
            <person name="Kallberg Y."/>
            <person name="Tangrot J."/>
            <person name="Rosling A."/>
        </authorList>
    </citation>
    <scope>NUCLEOTIDE SEQUENCE</scope>
    <source>
        <strain evidence="6">87-6 pot B 2015</strain>
    </source>
</reference>
<dbReference type="GO" id="GO:0005739">
    <property type="term" value="C:mitochondrion"/>
    <property type="evidence" value="ECO:0007669"/>
    <property type="project" value="TreeGrafter"/>
</dbReference>
<name>A0A9N8VUS2_FUNMO</name>
<dbReference type="PANTHER" id="PTHR43765">
    <property type="entry name" value="2-DEHYDROPANTOATE 2-REDUCTASE-RELATED"/>
    <property type="match status" value="1"/>
</dbReference>
<dbReference type="Proteomes" id="UP000789375">
    <property type="component" value="Unassembled WGS sequence"/>
</dbReference>
<proteinExistence type="inferred from homology"/>
<accession>A0A9N8VUS2</accession>
<dbReference type="SUPFAM" id="SSF51735">
    <property type="entry name" value="NAD(P)-binding Rossmann-fold domains"/>
    <property type="match status" value="1"/>
</dbReference>
<dbReference type="InterPro" id="IPR013752">
    <property type="entry name" value="KPA_reductase"/>
</dbReference>
<dbReference type="Gene3D" id="1.10.1040.10">
    <property type="entry name" value="N-(1-d-carboxylethyl)-l-norvaline Dehydrogenase, domain 2"/>
    <property type="match status" value="1"/>
</dbReference>
<evidence type="ECO:0000259" key="5">
    <source>
        <dbReference type="Pfam" id="PF08546"/>
    </source>
</evidence>
<evidence type="ECO:0000259" key="4">
    <source>
        <dbReference type="Pfam" id="PF02558"/>
    </source>
</evidence>
<dbReference type="GO" id="GO:0008677">
    <property type="term" value="F:2-dehydropantoate 2-reductase activity"/>
    <property type="evidence" value="ECO:0007669"/>
    <property type="project" value="TreeGrafter"/>
</dbReference>
<evidence type="ECO:0000256" key="2">
    <source>
        <dbReference type="ARBA" id="ARBA00022857"/>
    </source>
</evidence>
<dbReference type="SUPFAM" id="SSF48179">
    <property type="entry name" value="6-phosphogluconate dehydrogenase C-terminal domain-like"/>
    <property type="match status" value="1"/>
</dbReference>
<dbReference type="Pfam" id="PF02558">
    <property type="entry name" value="ApbA"/>
    <property type="match status" value="1"/>
</dbReference>
<dbReference type="Pfam" id="PF08546">
    <property type="entry name" value="ApbA_C"/>
    <property type="match status" value="1"/>
</dbReference>
<evidence type="ECO:0000313" key="7">
    <source>
        <dbReference type="Proteomes" id="UP000789375"/>
    </source>
</evidence>
<gene>
    <name evidence="6" type="ORF">FMOSSE_LOCUS2328</name>
</gene>